<keyword evidence="3" id="KW-0597">Phosphoprotein</keyword>
<dbReference type="PROSITE" id="PS50109">
    <property type="entry name" value="HIS_KIN"/>
    <property type="match status" value="1"/>
</dbReference>
<keyword evidence="4" id="KW-0808">Transferase</keyword>
<dbReference type="Pfam" id="PF01590">
    <property type="entry name" value="GAF"/>
    <property type="match status" value="1"/>
</dbReference>
<keyword evidence="5" id="KW-0902">Two-component regulatory system</keyword>
<dbReference type="PRINTS" id="PR00344">
    <property type="entry name" value="BCTRLSENSOR"/>
</dbReference>
<dbReference type="EC" id="2.7.13.3" evidence="2"/>
<comment type="catalytic activity">
    <reaction evidence="1">
        <text>ATP + protein L-histidine = ADP + protein N-phospho-L-histidine.</text>
        <dbReference type="EC" id="2.7.13.3"/>
    </reaction>
</comment>
<feature type="coiled-coil region" evidence="6">
    <location>
        <begin position="450"/>
        <end position="480"/>
    </location>
</feature>
<dbReference type="InterPro" id="IPR036890">
    <property type="entry name" value="HATPase_C_sf"/>
</dbReference>
<protein>
    <recommendedName>
        <fullName evidence="2">histidine kinase</fullName>
        <ecNumber evidence="2">2.7.13.3</ecNumber>
    </recommendedName>
</protein>
<dbReference type="Gene3D" id="3.30.450.40">
    <property type="match status" value="2"/>
</dbReference>
<dbReference type="Gene3D" id="3.30.565.10">
    <property type="entry name" value="Histidine kinase-like ATPase, C-terminal domain"/>
    <property type="match status" value="1"/>
</dbReference>
<dbReference type="RefSeq" id="WP_377962522.1">
    <property type="nucleotide sequence ID" value="NZ_JBHZOL010000031.1"/>
</dbReference>
<feature type="domain" description="Histidine kinase" evidence="7">
    <location>
        <begin position="489"/>
        <end position="749"/>
    </location>
</feature>
<dbReference type="PANTHER" id="PTHR43065">
    <property type="entry name" value="SENSOR HISTIDINE KINASE"/>
    <property type="match status" value="1"/>
</dbReference>
<accession>A0ABW6IDA7</accession>
<dbReference type="SMART" id="SM00387">
    <property type="entry name" value="HATPase_c"/>
    <property type="match status" value="1"/>
</dbReference>
<gene>
    <name evidence="8" type="ORF">ACFVKH_05005</name>
</gene>
<keyword evidence="6" id="KW-0175">Coiled coil</keyword>
<dbReference type="SUPFAM" id="SSF55781">
    <property type="entry name" value="GAF domain-like"/>
    <property type="match status" value="2"/>
</dbReference>
<dbReference type="SMART" id="SM00065">
    <property type="entry name" value="GAF"/>
    <property type="match status" value="2"/>
</dbReference>
<evidence type="ECO:0000256" key="3">
    <source>
        <dbReference type="ARBA" id="ARBA00022553"/>
    </source>
</evidence>
<dbReference type="PANTHER" id="PTHR43065:SF50">
    <property type="entry name" value="HISTIDINE KINASE"/>
    <property type="match status" value="1"/>
</dbReference>
<comment type="caution">
    <text evidence="8">The sequence shown here is derived from an EMBL/GenBank/DDBJ whole genome shotgun (WGS) entry which is preliminary data.</text>
</comment>
<evidence type="ECO:0000256" key="2">
    <source>
        <dbReference type="ARBA" id="ARBA00012438"/>
    </source>
</evidence>
<evidence type="ECO:0000256" key="5">
    <source>
        <dbReference type="ARBA" id="ARBA00023012"/>
    </source>
</evidence>
<dbReference type="InterPro" id="IPR004358">
    <property type="entry name" value="Sig_transdc_His_kin-like_C"/>
</dbReference>
<keyword evidence="4" id="KW-0418">Kinase</keyword>
<evidence type="ECO:0000313" key="9">
    <source>
        <dbReference type="Proteomes" id="UP001600165"/>
    </source>
</evidence>
<evidence type="ECO:0000313" key="8">
    <source>
        <dbReference type="EMBL" id="MFE4105625.1"/>
    </source>
</evidence>
<evidence type="ECO:0000259" key="7">
    <source>
        <dbReference type="PROSITE" id="PS50109"/>
    </source>
</evidence>
<sequence length="752" mass="82519">MGNLTIEANSDFFAQMTSASLKKLVFRKELSFIRELINGIDPSAVVQNSNGEVLFGQAPYLRQKRCPIQLENQVIGWLSADEKAETLATLISHLAQRELEKRTLAQELLTKYKEISLLFSLSEKIIDSIDVQEVAALALDEACRLLHSSGGALLLQREGTHLLEQIALIGNERLLTEPIFLGCGFIGKLVATGQSEIVNHLPLSEFSIPPDPPVALACVPLKHKDTVMGAIVLTRADEGLYTAEDLKLLTTLACQVAGVISALLHERRLKESQQNALLLRLSNQIRESLELNIILKTTVSEVYKLLQLDRCWFCWCVANPTPALAQQIEQVEIVTEVYCPSLSPLLGQYPAADLGSLSQQFLNSEIVCIDDIADSYDPATQRFLQAQTLASLLAIPIRTRSGKVGVLGCGVSYEVRQWSRDQVDLLQAVASQLAIALEQAELYTKSQVAAKVAEDKAQQLEAALENLKQAQLQLIQTEKLSGIGQMVAGVAHEINNPVTFIHGNLEYLNEYAKSLLHLVQIYQQEYPQQTPAIAAAIEAAELDFLVEDLPKVVASMTMGATRIQDIVLSLKNFSRLDQAKPQPTNIHEGIDSTLLILSHRLKPRDAFPGIRVVKEYGDLPWVDCYAGQLNQVFMNILANAVDALEEQASSNEVSDAANEFSPPTIWICTAANVCDRVTIRIKDNGPSIPAANLNQLFDPFFTTKPSGKGTGLGLSISHQIVVDHHGGQLVCHSENGKGTEFVIEIPIRPVKA</sequence>
<dbReference type="SUPFAM" id="SSF47384">
    <property type="entry name" value="Homodimeric domain of signal transducing histidine kinase"/>
    <property type="match status" value="1"/>
</dbReference>
<organism evidence="8 9">
    <name type="scientific">Almyronema epifaneia S1</name>
    <dbReference type="NCBI Taxonomy" id="2991925"/>
    <lineage>
        <taxon>Bacteria</taxon>
        <taxon>Bacillati</taxon>
        <taxon>Cyanobacteriota</taxon>
        <taxon>Cyanophyceae</taxon>
        <taxon>Nodosilineales</taxon>
        <taxon>Nodosilineaceae</taxon>
        <taxon>Almyronema</taxon>
        <taxon>Almyronema epifaneia</taxon>
    </lineage>
</organism>
<dbReference type="InterPro" id="IPR003018">
    <property type="entry name" value="GAF"/>
</dbReference>
<evidence type="ECO:0000256" key="4">
    <source>
        <dbReference type="ARBA" id="ARBA00022777"/>
    </source>
</evidence>
<dbReference type="InterPro" id="IPR003594">
    <property type="entry name" value="HATPase_dom"/>
</dbReference>
<reference evidence="8 9" key="1">
    <citation type="submission" date="2024-10" db="EMBL/GenBank/DDBJ databases">
        <authorList>
            <person name="Ratan Roy A."/>
            <person name="Morales Sandoval P.H."/>
            <person name="De Los Santos Villalobos S."/>
            <person name="Chakraborty S."/>
            <person name="Mukherjee J."/>
        </authorList>
    </citation>
    <scope>NUCLEOTIDE SEQUENCE [LARGE SCALE GENOMIC DNA]</scope>
    <source>
        <strain evidence="8 9">S1</strain>
    </source>
</reference>
<dbReference type="Pfam" id="PF02518">
    <property type="entry name" value="HATPase_c"/>
    <property type="match status" value="1"/>
</dbReference>
<dbReference type="SUPFAM" id="SSF55874">
    <property type="entry name" value="ATPase domain of HSP90 chaperone/DNA topoisomerase II/histidine kinase"/>
    <property type="match status" value="1"/>
</dbReference>
<name>A0ABW6IDA7_9CYAN</name>
<proteinExistence type="predicted"/>
<dbReference type="InterPro" id="IPR005467">
    <property type="entry name" value="His_kinase_dom"/>
</dbReference>
<keyword evidence="9" id="KW-1185">Reference proteome</keyword>
<dbReference type="InterPro" id="IPR036097">
    <property type="entry name" value="HisK_dim/P_sf"/>
</dbReference>
<dbReference type="Proteomes" id="UP001600165">
    <property type="component" value="Unassembled WGS sequence"/>
</dbReference>
<evidence type="ECO:0000256" key="6">
    <source>
        <dbReference type="SAM" id="Coils"/>
    </source>
</evidence>
<dbReference type="Gene3D" id="1.10.287.130">
    <property type="match status" value="1"/>
</dbReference>
<dbReference type="InterPro" id="IPR029016">
    <property type="entry name" value="GAF-like_dom_sf"/>
</dbReference>
<dbReference type="InterPro" id="IPR003661">
    <property type="entry name" value="HisK_dim/P_dom"/>
</dbReference>
<dbReference type="EMBL" id="JBHZOL010000031">
    <property type="protein sequence ID" value="MFE4105625.1"/>
    <property type="molecule type" value="Genomic_DNA"/>
</dbReference>
<dbReference type="CDD" id="cd00082">
    <property type="entry name" value="HisKA"/>
    <property type="match status" value="1"/>
</dbReference>
<evidence type="ECO:0000256" key="1">
    <source>
        <dbReference type="ARBA" id="ARBA00000085"/>
    </source>
</evidence>
<dbReference type="Pfam" id="PF13185">
    <property type="entry name" value="GAF_2"/>
    <property type="match status" value="1"/>
</dbReference>